<dbReference type="HOGENOM" id="CLU_031111_0_0_9"/>
<dbReference type="CDD" id="cd10924">
    <property type="entry name" value="CE4_COG4878"/>
    <property type="match status" value="1"/>
</dbReference>
<organism evidence="1 2">
    <name type="scientific">Hungatella hathewayi WAL-18680</name>
    <dbReference type="NCBI Taxonomy" id="742737"/>
    <lineage>
        <taxon>Bacteria</taxon>
        <taxon>Bacillati</taxon>
        <taxon>Bacillota</taxon>
        <taxon>Clostridia</taxon>
        <taxon>Lachnospirales</taxon>
        <taxon>Lachnospiraceae</taxon>
        <taxon>Hungatella</taxon>
    </lineage>
</organism>
<evidence type="ECO:0000313" key="2">
    <source>
        <dbReference type="Proteomes" id="UP000005384"/>
    </source>
</evidence>
<dbReference type="RefSeq" id="WP_006780682.1">
    <property type="nucleotide sequence ID" value="NZ_CP040506.1"/>
</dbReference>
<proteinExistence type="predicted"/>
<sequence length="625" mass="70646">MKKYYRKLVVFIVGSLIVVGAIWAINSGVLVGRKKNNVSGLLLPEQAVNAMAPAEMEKNRQELLVLYSPQMDMSAKFAGNIKKVSHHLKMNCDLVDAGRQDTVSFYDYDVIVIATAQFEKEIGSQGAERLMNYVKKGGRLLIGTVPEELGDAFAEIYRKIGIQDYGDFRTVNSFEYTEELVPGMKQMKFSGEEFEDTALSVQLAGDSRVYMQCWEMKEEKTRKTPMFWTCDYGEGRTGVFNGTAMTGDYWSGTAAGSIVSLYDTYMYPVINAKTIFLDDFPSPQYNSESDVTKEQYNRTVKEFYRDIWWPDMQAAAKLYNCSYTGLFVATYNDIVNPEQFEYELDRLEQYYGNSLMKNDYEIGAHGYNHQSLGLKGQIPRKLGYRPWADTTDMAASLEELNTIAEELFPGASLQVYVPPSNYLSPEGREAVVAALPDLKMISGVYTMEGEEGAVYVQDFAISPDGIVEFPRISSGMLDRSFDRFSIMNGLGLYGVFSHFIHPDDIFDEDRGAGLTWQELYKSYSDTLNMVHEQYQGLRPLTASQAADALKVAEELELSLTVEGERVTGKANGFYGEAYCSFKTERTPFADNDSCVITPVCDDYRGDYYMIEIKKPEFSFYLEDKS</sequence>
<keyword evidence="2" id="KW-1185">Reference proteome</keyword>
<dbReference type="PATRIC" id="fig|742737.3.peg.2711"/>
<evidence type="ECO:0000313" key="1">
    <source>
        <dbReference type="EMBL" id="EHI59311.1"/>
    </source>
</evidence>
<name>G5IGS5_9FIRM</name>
<dbReference type="AlphaFoldDB" id="G5IGS5"/>
<comment type="caution">
    <text evidence="1">The sequence shown here is derived from an EMBL/GenBank/DDBJ whole genome shotgun (WGS) entry which is preliminary data.</text>
</comment>
<evidence type="ECO:0008006" key="3">
    <source>
        <dbReference type="Google" id="ProtNLM"/>
    </source>
</evidence>
<accession>G5IGS5</accession>
<dbReference type="SUPFAM" id="SSF52317">
    <property type="entry name" value="Class I glutamine amidotransferase-like"/>
    <property type="match status" value="1"/>
</dbReference>
<gene>
    <name evidence="1" type="ORF">HMPREF9473_02703</name>
</gene>
<dbReference type="Pfam" id="PF09960">
    <property type="entry name" value="DUF2194"/>
    <property type="match status" value="2"/>
</dbReference>
<dbReference type="OrthoDB" id="9761886at2"/>
<dbReference type="InterPro" id="IPR029062">
    <property type="entry name" value="Class_I_gatase-like"/>
</dbReference>
<protein>
    <recommendedName>
        <fullName evidence="3">DUF2194 domain-containing protein</fullName>
    </recommendedName>
</protein>
<dbReference type="Proteomes" id="UP000005384">
    <property type="component" value="Unassembled WGS sequence"/>
</dbReference>
<dbReference type="InterPro" id="IPR018695">
    <property type="entry name" value="DUF2194"/>
</dbReference>
<dbReference type="EMBL" id="ADLN01000064">
    <property type="protein sequence ID" value="EHI59311.1"/>
    <property type="molecule type" value="Genomic_DNA"/>
</dbReference>
<reference evidence="1 2" key="1">
    <citation type="submission" date="2011-08" db="EMBL/GenBank/DDBJ databases">
        <title>The Genome Sequence of Clostridium hathewayi WAL-18680.</title>
        <authorList>
            <consortium name="The Broad Institute Genome Sequencing Platform"/>
            <person name="Earl A."/>
            <person name="Ward D."/>
            <person name="Feldgarden M."/>
            <person name="Gevers D."/>
            <person name="Finegold S.M."/>
            <person name="Summanen P.H."/>
            <person name="Molitoris D.R."/>
            <person name="Song M."/>
            <person name="Daigneault M."/>
            <person name="Allen-Vercoe E."/>
            <person name="Young S.K."/>
            <person name="Zeng Q."/>
            <person name="Gargeya S."/>
            <person name="Fitzgerald M."/>
            <person name="Haas B."/>
            <person name="Abouelleil A."/>
            <person name="Alvarado L."/>
            <person name="Arachchi H.M."/>
            <person name="Berlin A."/>
            <person name="Brown A."/>
            <person name="Chapman S.B."/>
            <person name="Chen Z."/>
            <person name="Dunbar C."/>
            <person name="Freedman E."/>
            <person name="Gearin G."/>
            <person name="Gellesch M."/>
            <person name="Goldberg J."/>
            <person name="Griggs A."/>
            <person name="Gujja S."/>
            <person name="Heiman D."/>
            <person name="Howarth C."/>
            <person name="Larson L."/>
            <person name="Lui A."/>
            <person name="MacDonald P.J.P."/>
            <person name="Montmayeur A."/>
            <person name="Murphy C."/>
            <person name="Neiman D."/>
            <person name="Pearson M."/>
            <person name="Priest M."/>
            <person name="Roberts A."/>
            <person name="Saif S."/>
            <person name="Shea T."/>
            <person name="Shenoy N."/>
            <person name="Sisk P."/>
            <person name="Stolte C."/>
            <person name="Sykes S."/>
            <person name="Wortman J."/>
            <person name="Nusbaum C."/>
            <person name="Birren B."/>
        </authorList>
    </citation>
    <scope>NUCLEOTIDE SEQUENCE [LARGE SCALE GENOMIC DNA]</scope>
    <source>
        <strain evidence="1 2">WAL-18680</strain>
    </source>
</reference>